<dbReference type="OrthoDB" id="6159739at2759"/>
<feature type="transmembrane region" description="Helical" evidence="1">
    <location>
        <begin position="49"/>
        <end position="69"/>
    </location>
</feature>
<reference evidence="2" key="1">
    <citation type="journal article" date="2023" name="Science">
        <title>Genome structures resolve the early diversification of teleost fishes.</title>
        <authorList>
            <person name="Parey E."/>
            <person name="Louis A."/>
            <person name="Montfort J."/>
            <person name="Bouchez O."/>
            <person name="Roques C."/>
            <person name="Iampietro C."/>
            <person name="Lluch J."/>
            <person name="Castinel A."/>
            <person name="Donnadieu C."/>
            <person name="Desvignes T."/>
            <person name="Floi Bucao C."/>
            <person name="Jouanno E."/>
            <person name="Wen M."/>
            <person name="Mejri S."/>
            <person name="Dirks R."/>
            <person name="Jansen H."/>
            <person name="Henkel C."/>
            <person name="Chen W.J."/>
            <person name="Zahm M."/>
            <person name="Cabau C."/>
            <person name="Klopp C."/>
            <person name="Thompson A.W."/>
            <person name="Robinson-Rechavi M."/>
            <person name="Braasch I."/>
            <person name="Lecointre G."/>
            <person name="Bobe J."/>
            <person name="Postlethwait J.H."/>
            <person name="Berthelot C."/>
            <person name="Roest Crollius H."/>
            <person name="Guiguen Y."/>
        </authorList>
    </citation>
    <scope>NUCLEOTIDE SEQUENCE</scope>
    <source>
        <strain evidence="2">WJC10195</strain>
    </source>
</reference>
<keyword evidence="3" id="KW-1185">Reference proteome</keyword>
<keyword evidence="1" id="KW-1133">Transmembrane helix</keyword>
<dbReference type="Proteomes" id="UP001152622">
    <property type="component" value="Chromosome 10"/>
</dbReference>
<dbReference type="EMBL" id="JAINUF010000010">
    <property type="protein sequence ID" value="KAJ8348823.1"/>
    <property type="molecule type" value="Genomic_DNA"/>
</dbReference>
<proteinExistence type="predicted"/>
<evidence type="ECO:0000313" key="3">
    <source>
        <dbReference type="Proteomes" id="UP001152622"/>
    </source>
</evidence>
<name>A0A9Q1INV7_SYNKA</name>
<protein>
    <submittedName>
        <fullName evidence="2">Uncharacterized protein</fullName>
    </submittedName>
</protein>
<evidence type="ECO:0000313" key="2">
    <source>
        <dbReference type="EMBL" id="KAJ8348823.1"/>
    </source>
</evidence>
<keyword evidence="1" id="KW-0472">Membrane</keyword>
<dbReference type="AlphaFoldDB" id="A0A9Q1INV7"/>
<comment type="caution">
    <text evidence="2">The sequence shown here is derived from an EMBL/GenBank/DDBJ whole genome shotgun (WGS) entry which is preliminary data.</text>
</comment>
<sequence>MLKYQYLKLFTTMASKGFSEKKLHLEEKSLKHELPSTCMCRKQCNNCRIFLGFFLLSLSLHLITLFCYLDLRSEVKREILQKNRDEILTPGATALNELISPEFQIVDFRYPAMDQELSCEPADCEHAAGSEPVCRNLRCHG</sequence>
<organism evidence="2 3">
    <name type="scientific">Synaphobranchus kaupii</name>
    <name type="common">Kaup's arrowtooth eel</name>
    <dbReference type="NCBI Taxonomy" id="118154"/>
    <lineage>
        <taxon>Eukaryota</taxon>
        <taxon>Metazoa</taxon>
        <taxon>Chordata</taxon>
        <taxon>Craniata</taxon>
        <taxon>Vertebrata</taxon>
        <taxon>Euteleostomi</taxon>
        <taxon>Actinopterygii</taxon>
        <taxon>Neopterygii</taxon>
        <taxon>Teleostei</taxon>
        <taxon>Anguilliformes</taxon>
        <taxon>Synaphobranchidae</taxon>
        <taxon>Synaphobranchus</taxon>
    </lineage>
</organism>
<accession>A0A9Q1INV7</accession>
<gene>
    <name evidence="2" type="ORF">SKAU_G00274120</name>
</gene>
<evidence type="ECO:0000256" key="1">
    <source>
        <dbReference type="SAM" id="Phobius"/>
    </source>
</evidence>
<keyword evidence="1" id="KW-0812">Transmembrane</keyword>